<evidence type="ECO:0000313" key="7">
    <source>
        <dbReference type="Proteomes" id="UP000318017"/>
    </source>
</evidence>
<keyword evidence="2 4" id="KW-0238">DNA-binding</keyword>
<dbReference type="InterPro" id="IPR036271">
    <property type="entry name" value="Tet_transcr_reg_TetR-rel_C_sf"/>
</dbReference>
<dbReference type="AlphaFoldDB" id="A0A518GAI2"/>
<evidence type="ECO:0000256" key="2">
    <source>
        <dbReference type="ARBA" id="ARBA00023125"/>
    </source>
</evidence>
<dbReference type="Gene3D" id="1.10.357.10">
    <property type="entry name" value="Tetracycline Repressor, domain 2"/>
    <property type="match status" value="1"/>
</dbReference>
<evidence type="ECO:0000256" key="1">
    <source>
        <dbReference type="ARBA" id="ARBA00023015"/>
    </source>
</evidence>
<evidence type="ECO:0000313" key="6">
    <source>
        <dbReference type="EMBL" id="QDV25608.1"/>
    </source>
</evidence>
<evidence type="ECO:0000256" key="4">
    <source>
        <dbReference type="PROSITE-ProRule" id="PRU00335"/>
    </source>
</evidence>
<dbReference type="KEGG" id="ahel:Q31a_39340"/>
<organism evidence="6 7">
    <name type="scientific">Aureliella helgolandensis</name>
    <dbReference type="NCBI Taxonomy" id="2527968"/>
    <lineage>
        <taxon>Bacteria</taxon>
        <taxon>Pseudomonadati</taxon>
        <taxon>Planctomycetota</taxon>
        <taxon>Planctomycetia</taxon>
        <taxon>Pirellulales</taxon>
        <taxon>Pirellulaceae</taxon>
        <taxon>Aureliella</taxon>
    </lineage>
</organism>
<feature type="domain" description="HTH tetR-type" evidence="5">
    <location>
        <begin position="5"/>
        <end position="65"/>
    </location>
</feature>
<dbReference type="PROSITE" id="PS01081">
    <property type="entry name" value="HTH_TETR_1"/>
    <property type="match status" value="1"/>
</dbReference>
<dbReference type="Proteomes" id="UP000318017">
    <property type="component" value="Chromosome"/>
</dbReference>
<dbReference type="InterPro" id="IPR009057">
    <property type="entry name" value="Homeodomain-like_sf"/>
</dbReference>
<name>A0A518GAI2_9BACT</name>
<dbReference type="Pfam" id="PF00440">
    <property type="entry name" value="TetR_N"/>
    <property type="match status" value="1"/>
</dbReference>
<dbReference type="GO" id="GO:0003700">
    <property type="term" value="F:DNA-binding transcription factor activity"/>
    <property type="evidence" value="ECO:0007669"/>
    <property type="project" value="TreeGrafter"/>
</dbReference>
<keyword evidence="7" id="KW-1185">Reference proteome</keyword>
<feature type="DNA-binding region" description="H-T-H motif" evidence="4">
    <location>
        <begin position="28"/>
        <end position="47"/>
    </location>
</feature>
<gene>
    <name evidence="6" type="primary">rutR</name>
    <name evidence="6" type="ORF">Q31a_39340</name>
</gene>
<keyword evidence="1" id="KW-0805">Transcription regulation</keyword>
<dbReference type="InterPro" id="IPR039536">
    <property type="entry name" value="TetR_C_Proteobacteria"/>
</dbReference>
<dbReference type="InterPro" id="IPR001647">
    <property type="entry name" value="HTH_TetR"/>
</dbReference>
<keyword evidence="3" id="KW-0804">Transcription</keyword>
<dbReference type="Pfam" id="PF14246">
    <property type="entry name" value="TetR_C_7"/>
    <property type="match status" value="1"/>
</dbReference>
<dbReference type="EMBL" id="CP036298">
    <property type="protein sequence ID" value="QDV25608.1"/>
    <property type="molecule type" value="Genomic_DNA"/>
</dbReference>
<evidence type="ECO:0000256" key="3">
    <source>
        <dbReference type="ARBA" id="ARBA00023163"/>
    </source>
</evidence>
<dbReference type="PANTHER" id="PTHR30055">
    <property type="entry name" value="HTH-TYPE TRANSCRIPTIONAL REGULATOR RUTR"/>
    <property type="match status" value="1"/>
</dbReference>
<dbReference type="PANTHER" id="PTHR30055:SF146">
    <property type="entry name" value="HTH-TYPE TRANSCRIPTIONAL DUAL REGULATOR CECR"/>
    <property type="match status" value="1"/>
</dbReference>
<reference evidence="6 7" key="1">
    <citation type="submission" date="2019-02" db="EMBL/GenBank/DDBJ databases">
        <title>Deep-cultivation of Planctomycetes and their phenomic and genomic characterization uncovers novel biology.</title>
        <authorList>
            <person name="Wiegand S."/>
            <person name="Jogler M."/>
            <person name="Boedeker C."/>
            <person name="Pinto D."/>
            <person name="Vollmers J."/>
            <person name="Rivas-Marin E."/>
            <person name="Kohn T."/>
            <person name="Peeters S.H."/>
            <person name="Heuer A."/>
            <person name="Rast P."/>
            <person name="Oberbeckmann S."/>
            <person name="Bunk B."/>
            <person name="Jeske O."/>
            <person name="Meyerdierks A."/>
            <person name="Storesund J.E."/>
            <person name="Kallscheuer N."/>
            <person name="Luecker S."/>
            <person name="Lage O.M."/>
            <person name="Pohl T."/>
            <person name="Merkel B.J."/>
            <person name="Hornburger P."/>
            <person name="Mueller R.-W."/>
            <person name="Bruemmer F."/>
            <person name="Labrenz M."/>
            <person name="Spormann A.M."/>
            <person name="Op den Camp H."/>
            <person name="Overmann J."/>
            <person name="Amann R."/>
            <person name="Jetten M.S.M."/>
            <person name="Mascher T."/>
            <person name="Medema M.H."/>
            <person name="Devos D.P."/>
            <person name="Kaster A.-K."/>
            <person name="Ovreas L."/>
            <person name="Rohde M."/>
            <person name="Galperin M.Y."/>
            <person name="Jogler C."/>
        </authorList>
    </citation>
    <scope>NUCLEOTIDE SEQUENCE [LARGE SCALE GENOMIC DNA]</scope>
    <source>
        <strain evidence="6 7">Q31a</strain>
    </source>
</reference>
<dbReference type="SUPFAM" id="SSF48498">
    <property type="entry name" value="Tetracyclin repressor-like, C-terminal domain"/>
    <property type="match status" value="1"/>
</dbReference>
<dbReference type="Gene3D" id="1.10.10.60">
    <property type="entry name" value="Homeodomain-like"/>
    <property type="match status" value="1"/>
</dbReference>
<dbReference type="GO" id="GO:0000976">
    <property type="term" value="F:transcription cis-regulatory region binding"/>
    <property type="evidence" value="ECO:0007669"/>
    <property type="project" value="TreeGrafter"/>
</dbReference>
<proteinExistence type="predicted"/>
<dbReference type="InterPro" id="IPR050109">
    <property type="entry name" value="HTH-type_TetR-like_transc_reg"/>
</dbReference>
<sequence>MRLTDRKRAAIIAAAIGAFAEHGFDNTSMDQIAQGAGASKTTVYNHFPTKDDLFTAIIQQMITQADVSLEYPYDASIPLEQQLSHIAKTITSAVSAPEFQSLARIVFSRIIAAPQYGGLLAEQTDLLDAKVVAWLRAAHRDGQISVPQPELAAEQFIGTLVSYALWLPLMNFTKKMHTTSQEAFLNEVVTRFLKAYAPK</sequence>
<dbReference type="PRINTS" id="PR00455">
    <property type="entry name" value="HTHTETR"/>
</dbReference>
<dbReference type="InterPro" id="IPR023772">
    <property type="entry name" value="DNA-bd_HTH_TetR-type_CS"/>
</dbReference>
<dbReference type="FunFam" id="1.10.10.60:FF:000141">
    <property type="entry name" value="TetR family transcriptional regulator"/>
    <property type="match status" value="1"/>
</dbReference>
<protein>
    <submittedName>
        <fullName evidence="6">HTH-type transcriptional regulator RutR</fullName>
    </submittedName>
</protein>
<dbReference type="SUPFAM" id="SSF46689">
    <property type="entry name" value="Homeodomain-like"/>
    <property type="match status" value="1"/>
</dbReference>
<accession>A0A518GAI2</accession>
<evidence type="ECO:0000259" key="5">
    <source>
        <dbReference type="PROSITE" id="PS50977"/>
    </source>
</evidence>
<dbReference type="PROSITE" id="PS50977">
    <property type="entry name" value="HTH_TETR_2"/>
    <property type="match status" value="1"/>
</dbReference>